<organism evidence="1">
    <name type="scientific">Rhizophora mucronata</name>
    <name type="common">Asiatic mangrove</name>
    <dbReference type="NCBI Taxonomy" id="61149"/>
    <lineage>
        <taxon>Eukaryota</taxon>
        <taxon>Viridiplantae</taxon>
        <taxon>Streptophyta</taxon>
        <taxon>Embryophyta</taxon>
        <taxon>Tracheophyta</taxon>
        <taxon>Spermatophyta</taxon>
        <taxon>Magnoliopsida</taxon>
        <taxon>eudicotyledons</taxon>
        <taxon>Gunneridae</taxon>
        <taxon>Pentapetalae</taxon>
        <taxon>rosids</taxon>
        <taxon>fabids</taxon>
        <taxon>Malpighiales</taxon>
        <taxon>Rhizophoraceae</taxon>
        <taxon>Rhizophora</taxon>
    </lineage>
</organism>
<reference evidence="1" key="1">
    <citation type="submission" date="2018-02" db="EMBL/GenBank/DDBJ databases">
        <title>Rhizophora mucronata_Transcriptome.</title>
        <authorList>
            <person name="Meera S.P."/>
            <person name="Sreeshan A."/>
            <person name="Augustine A."/>
        </authorList>
    </citation>
    <scope>NUCLEOTIDE SEQUENCE</scope>
    <source>
        <tissue evidence="1">Leaf</tissue>
    </source>
</reference>
<proteinExistence type="predicted"/>
<dbReference type="EMBL" id="GGEC01018023">
    <property type="protein sequence ID" value="MBW98506.1"/>
    <property type="molecule type" value="Transcribed_RNA"/>
</dbReference>
<evidence type="ECO:0000313" key="1">
    <source>
        <dbReference type="EMBL" id="MBW98506.1"/>
    </source>
</evidence>
<sequence length="19" mass="2126">MKIELTHSEKATGVTEPRV</sequence>
<dbReference type="AlphaFoldDB" id="A0A2P2JYF1"/>
<protein>
    <submittedName>
        <fullName evidence="1">Uncharacterized protein</fullName>
    </submittedName>
</protein>
<accession>A0A2P2JYF1</accession>
<name>A0A2P2JYF1_RHIMU</name>